<comment type="similarity">
    <text evidence="9">Belongs to the QueG family.</text>
</comment>
<dbReference type="Pfam" id="PF08331">
    <property type="entry name" value="QueG_DUF1730"/>
    <property type="match status" value="1"/>
</dbReference>
<keyword evidence="1 9" id="KW-0004">4Fe-4S</keyword>
<feature type="binding site" evidence="9">
    <location>
        <position position="241"/>
    </location>
    <ligand>
        <name>[4Fe-4S] cluster</name>
        <dbReference type="ChEBI" id="CHEBI:49883"/>
        <label>2</label>
    </ligand>
</feature>
<feature type="binding site" evidence="9">
    <location>
        <position position="223"/>
    </location>
    <ligand>
        <name>tRNA</name>
        <dbReference type="ChEBI" id="CHEBI:17843"/>
    </ligand>
</feature>
<evidence type="ECO:0000313" key="12">
    <source>
        <dbReference type="Proteomes" id="UP000231960"/>
    </source>
</evidence>
<feature type="binding site" evidence="9">
    <location>
        <position position="198"/>
    </location>
    <ligand>
        <name>[4Fe-4S] cluster</name>
        <dbReference type="ChEBI" id="CHEBI:49883"/>
        <label>2</label>
    </ligand>
</feature>
<dbReference type="UniPathway" id="UPA00392"/>
<name>A0A2M9R2W0_9FLAO</name>
<evidence type="ECO:0000256" key="5">
    <source>
        <dbReference type="ARBA" id="ARBA00022785"/>
    </source>
</evidence>
<evidence type="ECO:0000256" key="1">
    <source>
        <dbReference type="ARBA" id="ARBA00022485"/>
    </source>
</evidence>
<evidence type="ECO:0000256" key="6">
    <source>
        <dbReference type="ARBA" id="ARBA00023002"/>
    </source>
</evidence>
<feature type="binding site" evidence="9">
    <location>
        <position position="134"/>
    </location>
    <ligand>
        <name>cob(II)alamin</name>
        <dbReference type="ChEBI" id="CHEBI:16304"/>
    </ligand>
</feature>
<evidence type="ECO:0000256" key="9">
    <source>
        <dbReference type="HAMAP-Rule" id="MF_00916"/>
    </source>
</evidence>
<keyword evidence="5 9" id="KW-0671">Queuosine biosynthesis</keyword>
<dbReference type="NCBIfam" id="TIGR00276">
    <property type="entry name" value="tRNA epoxyqueuosine(34) reductase QueG"/>
    <property type="match status" value="1"/>
</dbReference>
<dbReference type="GO" id="GO:0005737">
    <property type="term" value="C:cytoplasm"/>
    <property type="evidence" value="ECO:0007669"/>
    <property type="project" value="UniProtKB-SubCell"/>
</dbReference>
<dbReference type="InterPro" id="IPR004453">
    <property type="entry name" value="QueG"/>
</dbReference>
<feature type="binding site" evidence="9">
    <location>
        <position position="248"/>
    </location>
    <ligand>
        <name>[4Fe-4S] cluster</name>
        <dbReference type="ChEBI" id="CHEBI:49883"/>
        <label>1</label>
    </ligand>
</feature>
<evidence type="ECO:0000256" key="7">
    <source>
        <dbReference type="ARBA" id="ARBA00023004"/>
    </source>
</evidence>
<evidence type="ECO:0000313" key="11">
    <source>
        <dbReference type="EMBL" id="PJR03200.1"/>
    </source>
</evidence>
<feature type="binding site" evidence="9">
    <location>
        <position position="158"/>
    </location>
    <ligand>
        <name>cob(II)alamin</name>
        <dbReference type="ChEBI" id="CHEBI:16304"/>
    </ligand>
</feature>
<organism evidence="11 12">
    <name type="scientific">Avrilella dinanensis</name>
    <dbReference type="NCBI Taxonomy" id="2008672"/>
    <lineage>
        <taxon>Bacteria</taxon>
        <taxon>Pseudomonadati</taxon>
        <taxon>Bacteroidota</taxon>
        <taxon>Flavobacteriia</taxon>
        <taxon>Flavobacteriales</taxon>
        <taxon>Flavobacteriaceae</taxon>
        <taxon>Avrilella</taxon>
    </lineage>
</organism>
<comment type="subunit">
    <text evidence="9">Monomer.</text>
</comment>
<dbReference type="RefSeq" id="WP_100676769.1">
    <property type="nucleotide sequence ID" value="NZ_NIPO01000001.1"/>
</dbReference>
<dbReference type="PANTHER" id="PTHR30002:SF4">
    <property type="entry name" value="EPOXYQUEUOSINE REDUCTASE"/>
    <property type="match status" value="1"/>
</dbReference>
<dbReference type="OrthoDB" id="9784571at2"/>
<dbReference type="SUPFAM" id="SSF46548">
    <property type="entry name" value="alpha-helical ferredoxin"/>
    <property type="match status" value="1"/>
</dbReference>
<feature type="binding site" evidence="9">
    <location>
        <position position="191"/>
    </location>
    <ligand>
        <name>[4Fe-4S] cluster</name>
        <dbReference type="ChEBI" id="CHEBI:49883"/>
        <label>1</label>
    </ligand>
</feature>
<keyword evidence="2 9" id="KW-0963">Cytoplasm</keyword>
<comment type="function">
    <text evidence="9">Catalyzes the conversion of epoxyqueuosine (oQ) to queuosine (Q), which is a hypermodified base found in the wobble positions of tRNA(Asp), tRNA(Asn), tRNA(His) and tRNA(Tyr).</text>
</comment>
<reference evidence="11 12" key="1">
    <citation type="submission" date="2017-06" db="EMBL/GenBank/DDBJ databases">
        <title>Description of Avrilella dinanensis gen. nov. sp. nov.</title>
        <authorList>
            <person name="Leyer C."/>
            <person name="Sassi M."/>
            <person name="Minet J."/>
            <person name="Kayal S."/>
            <person name="Cattoir V."/>
        </authorList>
    </citation>
    <scope>NUCLEOTIDE SEQUENCE [LARGE SCALE GENOMIC DNA]</scope>
    <source>
        <strain evidence="11 12">UR159</strain>
    </source>
</reference>
<dbReference type="HAMAP" id="MF_00916">
    <property type="entry name" value="QueG"/>
    <property type="match status" value="1"/>
</dbReference>
<keyword evidence="12" id="KW-1185">Reference proteome</keyword>
<feature type="binding site" evidence="9">
    <location>
        <position position="62"/>
    </location>
    <ligand>
        <name>cob(II)alamin</name>
        <dbReference type="ChEBI" id="CHEBI:16304"/>
    </ligand>
</feature>
<accession>A0A2M9R2W0</accession>
<evidence type="ECO:0000256" key="4">
    <source>
        <dbReference type="ARBA" id="ARBA00022723"/>
    </source>
</evidence>
<dbReference type="PANTHER" id="PTHR30002">
    <property type="entry name" value="EPOXYQUEUOSINE REDUCTASE"/>
    <property type="match status" value="1"/>
</dbReference>
<keyword evidence="4 9" id="KW-0479">Metal-binding</keyword>
<feature type="active site" description="Proton donor" evidence="9">
    <location>
        <position position="134"/>
    </location>
</feature>
<evidence type="ECO:0000256" key="3">
    <source>
        <dbReference type="ARBA" id="ARBA00022694"/>
    </source>
</evidence>
<gene>
    <name evidence="9 11" type="primary">queG</name>
    <name evidence="11" type="ORF">CDL10_00825</name>
</gene>
<keyword evidence="6 9" id="KW-0560">Oxidoreductase</keyword>
<evidence type="ECO:0000256" key="2">
    <source>
        <dbReference type="ARBA" id="ARBA00022490"/>
    </source>
</evidence>
<dbReference type="InterPro" id="IPR017896">
    <property type="entry name" value="4Fe4S_Fe-S-bd"/>
</dbReference>
<feature type="domain" description="4Fe-4S ferredoxin-type" evidence="10">
    <location>
        <begin position="176"/>
        <end position="208"/>
    </location>
</feature>
<comment type="caution">
    <text evidence="11">The sequence shown here is derived from an EMBL/GenBank/DDBJ whole genome shotgun (WGS) entry which is preliminary data.</text>
</comment>
<feature type="binding site" evidence="9">
    <location>
        <begin position="241"/>
        <end position="242"/>
    </location>
    <ligand>
        <name>cob(II)alamin</name>
        <dbReference type="ChEBI" id="CHEBI:16304"/>
    </ligand>
</feature>
<dbReference type="InterPro" id="IPR017900">
    <property type="entry name" value="4Fe4S_Fe_S_CS"/>
</dbReference>
<evidence type="ECO:0000259" key="10">
    <source>
        <dbReference type="PROSITE" id="PS51379"/>
    </source>
</evidence>
<feature type="binding site" evidence="9">
    <location>
        <position position="188"/>
    </location>
    <ligand>
        <name>[4Fe-4S] cluster</name>
        <dbReference type="ChEBI" id="CHEBI:49883"/>
        <label>1</label>
    </ligand>
</feature>
<dbReference type="Gene3D" id="3.30.70.20">
    <property type="match status" value="1"/>
</dbReference>
<dbReference type="Proteomes" id="UP000231960">
    <property type="component" value="Unassembled WGS sequence"/>
</dbReference>
<dbReference type="InterPro" id="IPR013542">
    <property type="entry name" value="QueG_DUF1730"/>
</dbReference>
<dbReference type="EC" id="1.17.99.6" evidence="9"/>
<protein>
    <recommendedName>
        <fullName evidence="9">Epoxyqueuosine reductase</fullName>
        <ecNumber evidence="9">1.17.99.6</ecNumber>
    </recommendedName>
    <alternativeName>
        <fullName evidence="9">Queuosine biosynthesis protein QueG</fullName>
    </alternativeName>
</protein>
<comment type="subcellular location">
    <subcellularLocation>
        <location evidence="9">Cytoplasm</location>
    </subcellularLocation>
</comment>
<comment type="caution">
    <text evidence="9">Lacks conserved residue(s) required for the propagation of feature annotation.</text>
</comment>
<evidence type="ECO:0000256" key="8">
    <source>
        <dbReference type="ARBA" id="ARBA00023014"/>
    </source>
</evidence>
<feature type="binding site" evidence="9">
    <location>
        <position position="169"/>
    </location>
    <ligand>
        <name>cob(II)alamin</name>
        <dbReference type="ChEBI" id="CHEBI:16304"/>
    </ligand>
</feature>
<keyword evidence="9" id="KW-0170">Cobalt</keyword>
<dbReference type="GO" id="GO:0052693">
    <property type="term" value="F:epoxyqueuosine reductase activity"/>
    <property type="evidence" value="ECO:0007669"/>
    <property type="project" value="UniProtKB-UniRule"/>
</dbReference>
<dbReference type="AlphaFoldDB" id="A0A2M9R2W0"/>
<feature type="binding site" evidence="9">
    <location>
        <position position="194"/>
    </location>
    <ligand>
        <name>[4Fe-4S] cluster</name>
        <dbReference type="ChEBI" id="CHEBI:49883"/>
        <label>1</label>
    </ligand>
</feature>
<comment type="pathway">
    <text evidence="9">tRNA modification; tRNA-queuosine biosynthesis.</text>
</comment>
<dbReference type="PROSITE" id="PS00198">
    <property type="entry name" value="4FE4S_FER_1"/>
    <property type="match status" value="1"/>
</dbReference>
<keyword evidence="3 9" id="KW-0819">tRNA processing</keyword>
<dbReference type="GO" id="GO:0046872">
    <property type="term" value="F:metal ion binding"/>
    <property type="evidence" value="ECO:0007669"/>
    <property type="project" value="UniProtKB-KW"/>
</dbReference>
<proteinExistence type="inferred from homology"/>
<comment type="catalytic activity">
    <reaction evidence="9">
        <text>epoxyqueuosine(34) in tRNA + AH2 = queuosine(34) in tRNA + A + H2O</text>
        <dbReference type="Rhea" id="RHEA:32159"/>
        <dbReference type="Rhea" id="RHEA-COMP:18571"/>
        <dbReference type="Rhea" id="RHEA-COMP:18582"/>
        <dbReference type="ChEBI" id="CHEBI:13193"/>
        <dbReference type="ChEBI" id="CHEBI:15377"/>
        <dbReference type="ChEBI" id="CHEBI:17499"/>
        <dbReference type="ChEBI" id="CHEBI:194431"/>
        <dbReference type="ChEBI" id="CHEBI:194443"/>
        <dbReference type="EC" id="1.17.99.6"/>
    </reaction>
</comment>
<keyword evidence="9" id="KW-0846">Cobalamin</keyword>
<dbReference type="GO" id="GO:0031419">
    <property type="term" value="F:cobalamin binding"/>
    <property type="evidence" value="ECO:0007669"/>
    <property type="project" value="UniProtKB-KW"/>
</dbReference>
<comment type="cofactor">
    <cofactor evidence="9">
        <name>cob(II)alamin</name>
        <dbReference type="ChEBI" id="CHEBI:16304"/>
    </cofactor>
</comment>
<feature type="binding site" evidence="9">
    <location>
        <position position="214"/>
    </location>
    <ligand>
        <name>[4Fe-4S] cluster</name>
        <dbReference type="ChEBI" id="CHEBI:49883"/>
        <label>2</label>
    </ligand>
</feature>
<keyword evidence="7 9" id="KW-0408">Iron</keyword>
<comment type="cofactor">
    <cofactor evidence="9">
        <name>[4Fe-4S] cluster</name>
        <dbReference type="ChEBI" id="CHEBI:49883"/>
    </cofactor>
    <text evidence="9">Binds 2 [4Fe-4S] clusters per monomer.</text>
</comment>
<dbReference type="GO" id="GO:0051539">
    <property type="term" value="F:4 iron, 4 sulfur cluster binding"/>
    <property type="evidence" value="ECO:0007669"/>
    <property type="project" value="UniProtKB-KW"/>
</dbReference>
<feature type="binding site" evidence="9">
    <location>
        <position position="244"/>
    </location>
    <ligand>
        <name>[4Fe-4S] cluster</name>
        <dbReference type="ChEBI" id="CHEBI:49883"/>
        <label>2</label>
    </ligand>
</feature>
<keyword evidence="8 9" id="KW-0411">Iron-sulfur</keyword>
<feature type="binding site" evidence="9">
    <location>
        <position position="216"/>
    </location>
    <ligand>
        <name>cob(II)alamin</name>
        <dbReference type="ChEBI" id="CHEBI:16304"/>
    </ligand>
</feature>
<dbReference type="GO" id="GO:0008616">
    <property type="term" value="P:tRNA queuosine(34) biosynthetic process"/>
    <property type="evidence" value="ECO:0007669"/>
    <property type="project" value="UniProtKB-UniRule"/>
</dbReference>
<sequence length="313" mass="35708">MNETIKQQHTNWIKAEAKRLGFMSCGVSKAGFLEEEAPRLERWLNQNMHGEMHYMANHFDKRLDPTLLVDGAKSVISLLLNYYPEKIQNQSDNYKISKYAYGEDYHFVIKDKLKSLLAFIQEKIGKVNGRVFVDSAPVLDKAWAKRGGLGWVGKHSNLIAKQTGSFFFIAELICDLELEYDLPVADHCGTCTACIDACPTDAIEQPYVVNGSKCISYFTIELKDQIPAGMSEKFQDWVFGCDICQDVCPWNRFAQPHNESAFLPNEKLLNFSKKEWAELTQETFSEVFKKSAVKRAKYTGLVRNIRYLGGENN</sequence>
<dbReference type="EMBL" id="NIPO01000001">
    <property type="protein sequence ID" value="PJR03200.1"/>
    <property type="molecule type" value="Genomic_DNA"/>
</dbReference>
<dbReference type="PROSITE" id="PS51379">
    <property type="entry name" value="4FE4S_FER_2"/>
    <property type="match status" value="1"/>
</dbReference>
<dbReference type="Pfam" id="PF13484">
    <property type="entry name" value="Fer4_16"/>
    <property type="match status" value="1"/>
</dbReference>